<dbReference type="Proteomes" id="UP001153269">
    <property type="component" value="Unassembled WGS sequence"/>
</dbReference>
<keyword evidence="3" id="KW-1185">Reference proteome</keyword>
<organism evidence="2 3">
    <name type="scientific">Pleuronectes platessa</name>
    <name type="common">European plaice</name>
    <dbReference type="NCBI Taxonomy" id="8262"/>
    <lineage>
        <taxon>Eukaryota</taxon>
        <taxon>Metazoa</taxon>
        <taxon>Chordata</taxon>
        <taxon>Craniata</taxon>
        <taxon>Vertebrata</taxon>
        <taxon>Euteleostomi</taxon>
        <taxon>Actinopterygii</taxon>
        <taxon>Neopterygii</taxon>
        <taxon>Teleostei</taxon>
        <taxon>Neoteleostei</taxon>
        <taxon>Acanthomorphata</taxon>
        <taxon>Carangaria</taxon>
        <taxon>Pleuronectiformes</taxon>
        <taxon>Pleuronectoidei</taxon>
        <taxon>Pleuronectidae</taxon>
        <taxon>Pleuronectes</taxon>
    </lineage>
</organism>
<proteinExistence type="predicted"/>
<feature type="region of interest" description="Disordered" evidence="1">
    <location>
        <begin position="245"/>
        <end position="264"/>
    </location>
</feature>
<feature type="compositionally biased region" description="Low complexity" evidence="1">
    <location>
        <begin position="130"/>
        <end position="142"/>
    </location>
</feature>
<evidence type="ECO:0000313" key="2">
    <source>
        <dbReference type="EMBL" id="CAB1413258.1"/>
    </source>
</evidence>
<evidence type="ECO:0000313" key="3">
    <source>
        <dbReference type="Proteomes" id="UP001153269"/>
    </source>
</evidence>
<gene>
    <name evidence="2" type="ORF">PLEPLA_LOCUS958</name>
</gene>
<reference evidence="2" key="1">
    <citation type="submission" date="2020-03" db="EMBL/GenBank/DDBJ databases">
        <authorList>
            <person name="Weist P."/>
        </authorList>
    </citation>
    <scope>NUCLEOTIDE SEQUENCE</scope>
</reference>
<comment type="caution">
    <text evidence="2">The sequence shown here is derived from an EMBL/GenBank/DDBJ whole genome shotgun (WGS) entry which is preliminary data.</text>
</comment>
<sequence>MMPHSEQSQVHQKLQQLSVSPQLPLPLNQPQCPHMRKESQVQDPLLVCQGGMWRKWRKRWKRRWTIGYTKQTHSSKGSWSHIRDGPALLSAKTLYRFRDAWGRTEARQLLQTESCLSAPTDTAPRHTIRKAPAPRTSTSPPKKTSRSAAHRASGGVVRRAMGRLLPQPQDVPSGLTTNTEIVTQGDLDNVKHRRPDAAGADPAPAALPTALYKGDPGQVGSCIGLRPPGLSRCACERILDGRETAKLDPADSGGGTFLAESAGK</sequence>
<evidence type="ECO:0000256" key="1">
    <source>
        <dbReference type="SAM" id="MobiDB-lite"/>
    </source>
</evidence>
<dbReference type="EMBL" id="CADEAL010000047">
    <property type="protein sequence ID" value="CAB1413258.1"/>
    <property type="molecule type" value="Genomic_DNA"/>
</dbReference>
<protein>
    <submittedName>
        <fullName evidence="2">Uncharacterized protein</fullName>
    </submittedName>
</protein>
<feature type="region of interest" description="Disordered" evidence="1">
    <location>
        <begin position="112"/>
        <end position="156"/>
    </location>
</feature>
<name>A0A9N7TJR1_PLEPL</name>
<accession>A0A9N7TJR1</accession>
<dbReference type="AlphaFoldDB" id="A0A9N7TJR1"/>